<dbReference type="Proteomes" id="UP000749646">
    <property type="component" value="Unassembled WGS sequence"/>
</dbReference>
<name>A0A9P6M3P6_9FUNG</name>
<accession>A0A9P6M3P6</accession>
<sequence length="93" mass="11221">MHDAVVLANCIYNMPDVSAVSMTAAFEEYYHQRFHRLDDQFKRSQTMMSVMTGKTWIQRMTRHAMLNYVPKWIQDRDFIKSFEYRPQVAWLPL</sequence>
<organism evidence="1 2">
    <name type="scientific">Modicella reniformis</name>
    <dbReference type="NCBI Taxonomy" id="1440133"/>
    <lineage>
        <taxon>Eukaryota</taxon>
        <taxon>Fungi</taxon>
        <taxon>Fungi incertae sedis</taxon>
        <taxon>Mucoromycota</taxon>
        <taxon>Mortierellomycotina</taxon>
        <taxon>Mortierellomycetes</taxon>
        <taxon>Mortierellales</taxon>
        <taxon>Mortierellaceae</taxon>
        <taxon>Modicella</taxon>
    </lineage>
</organism>
<protein>
    <submittedName>
        <fullName evidence="1">Uncharacterized protein</fullName>
    </submittedName>
</protein>
<dbReference type="EMBL" id="JAAAHW010006193">
    <property type="protein sequence ID" value="KAF9964248.1"/>
    <property type="molecule type" value="Genomic_DNA"/>
</dbReference>
<proteinExistence type="predicted"/>
<dbReference type="AlphaFoldDB" id="A0A9P6M3P6"/>
<keyword evidence="2" id="KW-1185">Reference proteome</keyword>
<reference evidence="1" key="1">
    <citation type="journal article" date="2020" name="Fungal Divers.">
        <title>Resolving the Mortierellaceae phylogeny through synthesis of multi-gene phylogenetics and phylogenomics.</title>
        <authorList>
            <person name="Vandepol N."/>
            <person name="Liber J."/>
            <person name="Desiro A."/>
            <person name="Na H."/>
            <person name="Kennedy M."/>
            <person name="Barry K."/>
            <person name="Grigoriev I.V."/>
            <person name="Miller A.N."/>
            <person name="O'Donnell K."/>
            <person name="Stajich J.E."/>
            <person name="Bonito G."/>
        </authorList>
    </citation>
    <scope>NUCLEOTIDE SEQUENCE</scope>
    <source>
        <strain evidence="1">MES-2147</strain>
    </source>
</reference>
<gene>
    <name evidence="1" type="ORF">BGZ65_001203</name>
</gene>
<feature type="non-terminal residue" evidence="1">
    <location>
        <position position="1"/>
    </location>
</feature>
<evidence type="ECO:0000313" key="2">
    <source>
        <dbReference type="Proteomes" id="UP000749646"/>
    </source>
</evidence>
<dbReference type="OrthoDB" id="1878542at2759"/>
<comment type="caution">
    <text evidence="1">The sequence shown here is derived from an EMBL/GenBank/DDBJ whole genome shotgun (WGS) entry which is preliminary data.</text>
</comment>
<evidence type="ECO:0000313" key="1">
    <source>
        <dbReference type="EMBL" id="KAF9964248.1"/>
    </source>
</evidence>